<dbReference type="NCBIfam" id="TIGR02727">
    <property type="entry name" value="MTHFS_bact"/>
    <property type="match status" value="1"/>
</dbReference>
<dbReference type="RefSeq" id="WP_253673452.1">
    <property type="nucleotide sequence ID" value="NZ_JAMTCP010000053.1"/>
</dbReference>
<keyword evidence="2 4" id="KW-0547">Nucleotide-binding</keyword>
<dbReference type="Proteomes" id="UP001205311">
    <property type="component" value="Unassembled WGS sequence"/>
</dbReference>
<gene>
    <name evidence="5" type="ORF">LX15_005674</name>
</gene>
<evidence type="ECO:0000313" key="6">
    <source>
        <dbReference type="Proteomes" id="UP001205311"/>
    </source>
</evidence>
<accession>A0ABT1I2E4</accession>
<sequence length="201" mass="21089">MVGRGRDELDKAGWRARVLAERRASSQESRSAEAAALAEAVGRWADGRTGTACAYVPVGSEPGSLAMVDALRRAGWRVLLPVVPVPVTKPEALEWAEYVGELTAGAFGLLEPTGPRLGPEAVGEAEVLFVPALAVDSRGVRLGRGGGYYDRSLPLARPGALLVAVVRDSEFVDELPAEPHDVRVGAVLTPTRGLVLISSSG</sequence>
<organism evidence="5 6">
    <name type="scientific">Streptoalloteichus tenebrarius (strain ATCC 17920 / DSM 40477 / JCM 4838 / CBS 697.72 / NBRC 16177 / NCIMB 11028 / NRRL B-12390 / A12253. 1 / ISP 5477)</name>
    <name type="common">Streptomyces tenebrarius</name>
    <dbReference type="NCBI Taxonomy" id="1933"/>
    <lineage>
        <taxon>Bacteria</taxon>
        <taxon>Bacillati</taxon>
        <taxon>Actinomycetota</taxon>
        <taxon>Actinomycetes</taxon>
        <taxon>Pseudonocardiales</taxon>
        <taxon>Pseudonocardiaceae</taxon>
        <taxon>Streptoalloteichus</taxon>
    </lineage>
</organism>
<comment type="catalytic activity">
    <reaction evidence="4">
        <text>(6S)-5-formyl-5,6,7,8-tetrahydrofolate + ATP = (6R)-5,10-methenyltetrahydrofolate + ADP + phosphate</text>
        <dbReference type="Rhea" id="RHEA:10488"/>
        <dbReference type="ChEBI" id="CHEBI:30616"/>
        <dbReference type="ChEBI" id="CHEBI:43474"/>
        <dbReference type="ChEBI" id="CHEBI:57455"/>
        <dbReference type="ChEBI" id="CHEBI:57457"/>
        <dbReference type="ChEBI" id="CHEBI:456216"/>
        <dbReference type="EC" id="6.3.3.2"/>
    </reaction>
</comment>
<dbReference type="InterPro" id="IPR037171">
    <property type="entry name" value="NagB/RpiA_transferase-like"/>
</dbReference>
<comment type="similarity">
    <text evidence="1 4">Belongs to the 5-formyltetrahydrofolate cyclo-ligase family.</text>
</comment>
<keyword evidence="6" id="KW-1185">Reference proteome</keyword>
<dbReference type="PANTHER" id="PTHR23407">
    <property type="entry name" value="ATPASE INHIBITOR/5-FORMYLTETRAHYDROFOLATE CYCLO-LIGASE"/>
    <property type="match status" value="1"/>
</dbReference>
<dbReference type="EC" id="6.3.3.2" evidence="4"/>
<dbReference type="PIRSF" id="PIRSF006806">
    <property type="entry name" value="FTHF_cligase"/>
    <property type="match status" value="1"/>
</dbReference>
<evidence type="ECO:0000256" key="1">
    <source>
        <dbReference type="ARBA" id="ARBA00010638"/>
    </source>
</evidence>
<keyword evidence="4" id="KW-0460">Magnesium</keyword>
<keyword evidence="3 4" id="KW-0067">ATP-binding</keyword>
<dbReference type="Gene3D" id="3.40.50.10420">
    <property type="entry name" value="NagB/RpiA/CoA transferase-like"/>
    <property type="match status" value="1"/>
</dbReference>
<dbReference type="PANTHER" id="PTHR23407:SF1">
    <property type="entry name" value="5-FORMYLTETRAHYDROFOLATE CYCLO-LIGASE"/>
    <property type="match status" value="1"/>
</dbReference>
<evidence type="ECO:0000313" key="5">
    <source>
        <dbReference type="EMBL" id="MCP2261947.1"/>
    </source>
</evidence>
<dbReference type="InterPro" id="IPR024185">
    <property type="entry name" value="FTHF_cligase-like_sf"/>
</dbReference>
<dbReference type="SUPFAM" id="SSF100950">
    <property type="entry name" value="NagB/RpiA/CoA transferase-like"/>
    <property type="match status" value="1"/>
</dbReference>
<comment type="caution">
    <text evidence="5">The sequence shown here is derived from an EMBL/GenBank/DDBJ whole genome shotgun (WGS) entry which is preliminary data.</text>
</comment>
<dbReference type="InterPro" id="IPR002698">
    <property type="entry name" value="FTHF_cligase"/>
</dbReference>
<comment type="cofactor">
    <cofactor evidence="4">
        <name>Mg(2+)</name>
        <dbReference type="ChEBI" id="CHEBI:18420"/>
    </cofactor>
</comment>
<evidence type="ECO:0000256" key="3">
    <source>
        <dbReference type="ARBA" id="ARBA00022840"/>
    </source>
</evidence>
<keyword evidence="4" id="KW-0479">Metal-binding</keyword>
<evidence type="ECO:0000256" key="4">
    <source>
        <dbReference type="RuleBase" id="RU361279"/>
    </source>
</evidence>
<evidence type="ECO:0000256" key="2">
    <source>
        <dbReference type="ARBA" id="ARBA00022741"/>
    </source>
</evidence>
<proteinExistence type="inferred from homology"/>
<dbReference type="EMBL" id="JAMTCP010000053">
    <property type="protein sequence ID" value="MCP2261947.1"/>
    <property type="molecule type" value="Genomic_DNA"/>
</dbReference>
<dbReference type="Pfam" id="PF01812">
    <property type="entry name" value="5-FTHF_cyc-lig"/>
    <property type="match status" value="1"/>
</dbReference>
<protein>
    <recommendedName>
        <fullName evidence="4">5-formyltetrahydrofolate cyclo-ligase</fullName>
        <ecNumber evidence="4">6.3.3.2</ecNumber>
    </recommendedName>
</protein>
<name>A0ABT1I2E4_STRSD</name>
<reference evidence="5 6" key="1">
    <citation type="submission" date="2022-06" db="EMBL/GenBank/DDBJ databases">
        <title>Genomic Encyclopedia of Archaeal and Bacterial Type Strains, Phase II (KMG-II): from individual species to whole genera.</title>
        <authorList>
            <person name="Goeker M."/>
        </authorList>
    </citation>
    <scope>NUCLEOTIDE SEQUENCE [LARGE SCALE GENOMIC DNA]</scope>
    <source>
        <strain evidence="5 6">DSM 40477</strain>
    </source>
</reference>